<dbReference type="InterPro" id="IPR036291">
    <property type="entry name" value="NAD(P)-bd_dom_sf"/>
</dbReference>
<dbReference type="SUPFAM" id="SSF50129">
    <property type="entry name" value="GroES-like"/>
    <property type="match status" value="1"/>
</dbReference>
<keyword evidence="2" id="KW-0560">Oxidoreductase</keyword>
<dbReference type="Gene3D" id="3.40.50.720">
    <property type="entry name" value="NAD(P)-binding Rossmann-like Domain"/>
    <property type="match status" value="1"/>
</dbReference>
<proteinExistence type="predicted"/>
<dbReference type="Pfam" id="PF08240">
    <property type="entry name" value="ADH_N"/>
    <property type="match status" value="1"/>
</dbReference>
<evidence type="ECO:0000313" key="4">
    <source>
        <dbReference type="EMBL" id="TGG91811.1"/>
    </source>
</evidence>
<dbReference type="InterPro" id="IPR011032">
    <property type="entry name" value="GroES-like_sf"/>
</dbReference>
<dbReference type="Proteomes" id="UP000297475">
    <property type="component" value="Unassembled WGS sequence"/>
</dbReference>
<dbReference type="InterPro" id="IPR020843">
    <property type="entry name" value="ER"/>
</dbReference>
<dbReference type="GO" id="GO:0003960">
    <property type="term" value="F:quinone reductase (NADPH) activity"/>
    <property type="evidence" value="ECO:0007669"/>
    <property type="project" value="InterPro"/>
</dbReference>
<dbReference type="CDD" id="cd05286">
    <property type="entry name" value="QOR2"/>
    <property type="match status" value="1"/>
</dbReference>
<accession>A0A4Z0W532</accession>
<dbReference type="SUPFAM" id="SSF51735">
    <property type="entry name" value="NAD(P)-binding Rossmann-fold domains"/>
    <property type="match status" value="1"/>
</dbReference>
<sequence length="323" mass="34663">MKALTFSDFGAADVLEYRSVPVPDVNDGEVLVQMHAIGLNYADIHRRTGAVAIQGKAPFINGYEGAGVVVHARASGFSVGDRVGFADAPFANAEYVAVPETKLIPLGKEVDMELAATVLLQGLTAQYLSMDTHPVQPGDTILVHAAAGGAGQLLVQYCKLHGARVIGLTRSPEKADIVSNAGADHVVLLDHDWVSEVLSLTEGRGVDAAFDSVGSTLTQSLAATRDKGHLITYGTAGGYPSDFDIKDLMTRGIRLGVGELWNHLNSRDERLSRARELFSRLERGQIKARPPTRFKLSEGRAAHHHLEQGKSTGKVLLIPNARF</sequence>
<dbReference type="InterPro" id="IPR047618">
    <property type="entry name" value="QOR-like"/>
</dbReference>
<gene>
    <name evidence="4" type="ORF">E4656_15265</name>
</gene>
<keyword evidence="5" id="KW-1185">Reference proteome</keyword>
<dbReference type="InterPro" id="IPR002364">
    <property type="entry name" value="Quin_OxRdtase/zeta-crystal_CS"/>
</dbReference>
<dbReference type="PANTHER" id="PTHR48106:SF13">
    <property type="entry name" value="QUINONE OXIDOREDUCTASE-RELATED"/>
    <property type="match status" value="1"/>
</dbReference>
<dbReference type="PROSITE" id="PS01162">
    <property type="entry name" value="QOR_ZETA_CRYSTAL"/>
    <property type="match status" value="1"/>
</dbReference>
<dbReference type="GO" id="GO:0008270">
    <property type="term" value="F:zinc ion binding"/>
    <property type="evidence" value="ECO:0007669"/>
    <property type="project" value="InterPro"/>
</dbReference>
<feature type="domain" description="Enoyl reductase (ER)" evidence="3">
    <location>
        <begin position="10"/>
        <end position="317"/>
    </location>
</feature>
<organism evidence="4 5">
    <name type="scientific">Natronospirillum operosum</name>
    <dbReference type="NCBI Taxonomy" id="2759953"/>
    <lineage>
        <taxon>Bacteria</taxon>
        <taxon>Pseudomonadati</taxon>
        <taxon>Pseudomonadota</taxon>
        <taxon>Gammaproteobacteria</taxon>
        <taxon>Oceanospirillales</taxon>
        <taxon>Natronospirillaceae</taxon>
        <taxon>Natronospirillum</taxon>
    </lineage>
</organism>
<dbReference type="GO" id="GO:0035925">
    <property type="term" value="F:mRNA 3'-UTR AU-rich region binding"/>
    <property type="evidence" value="ECO:0007669"/>
    <property type="project" value="TreeGrafter"/>
</dbReference>
<dbReference type="EMBL" id="SRMF01000007">
    <property type="protein sequence ID" value="TGG91811.1"/>
    <property type="molecule type" value="Genomic_DNA"/>
</dbReference>
<comment type="caution">
    <text evidence="4">The sequence shown here is derived from an EMBL/GenBank/DDBJ whole genome shotgun (WGS) entry which is preliminary data.</text>
</comment>
<reference evidence="4 5" key="1">
    <citation type="submission" date="2019-04" db="EMBL/GenBank/DDBJ databases">
        <title>Natronospirillum operosus gen. nov., sp. nov., a haloalkaliphilic satellite isolated from decaying biomass of laboratory culture of cyanobacterium Geitlerinema sp. and proposal of Natronospirillaceae fam. nov. and Saccharospirillaceae fam. nov.</title>
        <authorList>
            <person name="Kevbrin V."/>
            <person name="Boltyanskaya Y."/>
            <person name="Koziaeva V."/>
            <person name="Grouzdev D.S."/>
            <person name="Park M."/>
            <person name="Cho J."/>
        </authorList>
    </citation>
    <scope>NUCLEOTIDE SEQUENCE [LARGE SCALE GENOMIC DNA]</scope>
    <source>
        <strain evidence="4 5">G-116</strain>
    </source>
</reference>
<dbReference type="InterPro" id="IPR013154">
    <property type="entry name" value="ADH-like_N"/>
</dbReference>
<dbReference type="PANTHER" id="PTHR48106">
    <property type="entry name" value="QUINONE OXIDOREDUCTASE PIG3-RELATED"/>
    <property type="match status" value="1"/>
</dbReference>
<evidence type="ECO:0000256" key="1">
    <source>
        <dbReference type="ARBA" id="ARBA00022857"/>
    </source>
</evidence>
<dbReference type="GO" id="GO:0005829">
    <property type="term" value="C:cytosol"/>
    <property type="evidence" value="ECO:0007669"/>
    <property type="project" value="TreeGrafter"/>
</dbReference>
<dbReference type="AlphaFoldDB" id="A0A4Z0W532"/>
<dbReference type="Pfam" id="PF00107">
    <property type="entry name" value="ADH_zinc_N"/>
    <property type="match status" value="1"/>
</dbReference>
<dbReference type="InterPro" id="IPR013149">
    <property type="entry name" value="ADH-like_C"/>
</dbReference>
<keyword evidence="1" id="KW-0521">NADP</keyword>
<evidence type="ECO:0000256" key="2">
    <source>
        <dbReference type="ARBA" id="ARBA00023002"/>
    </source>
</evidence>
<dbReference type="GO" id="GO:0070402">
    <property type="term" value="F:NADPH binding"/>
    <property type="evidence" value="ECO:0007669"/>
    <property type="project" value="TreeGrafter"/>
</dbReference>
<dbReference type="Gene3D" id="3.90.180.10">
    <property type="entry name" value="Medium-chain alcohol dehydrogenases, catalytic domain"/>
    <property type="match status" value="1"/>
</dbReference>
<protein>
    <submittedName>
        <fullName evidence="4">Quinone oxidoreductase</fullName>
    </submittedName>
</protein>
<dbReference type="SMART" id="SM00829">
    <property type="entry name" value="PKS_ER"/>
    <property type="match status" value="1"/>
</dbReference>
<evidence type="ECO:0000259" key="3">
    <source>
        <dbReference type="SMART" id="SM00829"/>
    </source>
</evidence>
<dbReference type="OrthoDB" id="9787435at2"/>
<name>A0A4Z0W532_9GAMM</name>
<evidence type="ECO:0000313" key="5">
    <source>
        <dbReference type="Proteomes" id="UP000297475"/>
    </source>
</evidence>